<evidence type="ECO:0000313" key="3">
    <source>
        <dbReference type="Proteomes" id="UP000190188"/>
    </source>
</evidence>
<feature type="signal peptide" evidence="1">
    <location>
        <begin position="1"/>
        <end position="21"/>
    </location>
</feature>
<dbReference type="PANTHER" id="PTHR43649:SF12">
    <property type="entry name" value="DIACETYLCHITOBIOSE BINDING PROTEIN DASA"/>
    <property type="match status" value="1"/>
</dbReference>
<gene>
    <name evidence="2" type="ORF">BVG16_15380</name>
</gene>
<dbReference type="Gene3D" id="3.40.190.10">
    <property type="entry name" value="Periplasmic binding protein-like II"/>
    <property type="match status" value="1"/>
</dbReference>
<dbReference type="PROSITE" id="PS51257">
    <property type="entry name" value="PROKAR_LIPOPROTEIN"/>
    <property type="match status" value="1"/>
</dbReference>
<dbReference type="EMBL" id="MSZX01000005">
    <property type="protein sequence ID" value="OPA77804.1"/>
    <property type="molecule type" value="Genomic_DNA"/>
</dbReference>
<dbReference type="OrthoDB" id="1992988at2"/>
<feature type="chain" id="PRO_5013204888" evidence="1">
    <location>
        <begin position="22"/>
        <end position="440"/>
    </location>
</feature>
<keyword evidence="1" id="KW-0732">Signal</keyword>
<dbReference type="PANTHER" id="PTHR43649">
    <property type="entry name" value="ARABINOSE-BINDING PROTEIN-RELATED"/>
    <property type="match status" value="1"/>
</dbReference>
<dbReference type="InterPro" id="IPR006059">
    <property type="entry name" value="SBP"/>
</dbReference>
<accession>A0A1T2XD17</accession>
<dbReference type="RefSeq" id="WP_078499546.1">
    <property type="nucleotide sequence ID" value="NZ_MSZX01000005.1"/>
</dbReference>
<reference evidence="2 3" key="1">
    <citation type="submission" date="2017-01" db="EMBL/GenBank/DDBJ databases">
        <title>Genome analysis of Paenibacillus selenitrireducens ES3-24.</title>
        <authorList>
            <person name="Xu D."/>
            <person name="Yao R."/>
            <person name="Zheng S."/>
        </authorList>
    </citation>
    <scope>NUCLEOTIDE SEQUENCE [LARGE SCALE GENOMIC DNA]</scope>
    <source>
        <strain evidence="2 3">ES3-24</strain>
    </source>
</reference>
<evidence type="ECO:0000313" key="2">
    <source>
        <dbReference type="EMBL" id="OPA77804.1"/>
    </source>
</evidence>
<evidence type="ECO:0000256" key="1">
    <source>
        <dbReference type="SAM" id="SignalP"/>
    </source>
</evidence>
<dbReference type="AlphaFoldDB" id="A0A1T2XD17"/>
<name>A0A1T2XD17_9BACL</name>
<organism evidence="2 3">
    <name type="scientific">Paenibacillus selenitireducens</name>
    <dbReference type="NCBI Taxonomy" id="1324314"/>
    <lineage>
        <taxon>Bacteria</taxon>
        <taxon>Bacillati</taxon>
        <taxon>Bacillota</taxon>
        <taxon>Bacilli</taxon>
        <taxon>Bacillales</taxon>
        <taxon>Paenibacillaceae</taxon>
        <taxon>Paenibacillus</taxon>
    </lineage>
</organism>
<dbReference type="InterPro" id="IPR050490">
    <property type="entry name" value="Bact_solute-bd_prot1"/>
</dbReference>
<proteinExistence type="predicted"/>
<dbReference type="Pfam" id="PF01547">
    <property type="entry name" value="SBP_bac_1"/>
    <property type="match status" value="1"/>
</dbReference>
<comment type="caution">
    <text evidence="2">The sequence shown here is derived from an EMBL/GenBank/DDBJ whole genome shotgun (WGS) entry which is preliminary data.</text>
</comment>
<sequence>MKKSGVLGLIVALTMMLSACAGVQAGGGKQERKQGQDGKKIVVLSVFQTDPVYSQAEKMYEEKHPDVDIQIKEFSQGEGSNQEGDLEKYVNTTNTELLSGKGADLIALDVSGLPVGKYVDKQALVNLSELMKQDPDFDANSYEMNILDGAKMRGGLYSLPLRFFLDSLMGDAMAIEQSGVKFDDSTWTWGEFTTVGKRLAASGGHTYSMGNTPPEQMLNNLFVDNYARIVHEEKRPVSFDADAFVGLMEQVKTMYTDKVVTDGEVNAGDYFFAPSLILSPEDYFVGPAMFYEQGRIYHKPLAAGQQVGGTFVMHKNLGMNRNSKVQAEAWDFMKFLLSEEIQTMPGLQGFSVNKKVNEKTFKDLEDKGTIESPMGSAIPVEKKDIDMIKQMVNHAVTPQQNNSKIQTIIEEEAKAYFSGQKSAQAVADLVANRVTTYLNE</sequence>
<keyword evidence="3" id="KW-1185">Reference proteome</keyword>
<protein>
    <submittedName>
        <fullName evidence="2">ABC transporter substrate-binding protein</fullName>
    </submittedName>
</protein>
<dbReference type="STRING" id="1324314.BVG16_15380"/>
<dbReference type="SUPFAM" id="SSF53850">
    <property type="entry name" value="Periplasmic binding protein-like II"/>
    <property type="match status" value="1"/>
</dbReference>
<dbReference type="Proteomes" id="UP000190188">
    <property type="component" value="Unassembled WGS sequence"/>
</dbReference>